<dbReference type="PANTHER" id="PTHR11106">
    <property type="entry name" value="GANGLIOSIDE INDUCED DIFFERENTIATION ASSOCIATED PROTEIN 2-RELATED"/>
    <property type="match status" value="1"/>
</dbReference>
<keyword evidence="3" id="KW-1185">Reference proteome</keyword>
<dbReference type="Gene3D" id="3.40.220.10">
    <property type="entry name" value="Leucine Aminopeptidase, subunit E, domain 1"/>
    <property type="match status" value="1"/>
</dbReference>
<evidence type="ECO:0000313" key="3">
    <source>
        <dbReference type="Proteomes" id="UP000321570"/>
    </source>
</evidence>
<dbReference type="InterPro" id="IPR002589">
    <property type="entry name" value="Macro_dom"/>
</dbReference>
<evidence type="ECO:0000313" key="2">
    <source>
        <dbReference type="EMBL" id="VUZ39244.1"/>
    </source>
</evidence>
<gene>
    <name evidence="2" type="ORF">WMSIL1_LOCUS378</name>
</gene>
<sequence length="215" mass="23485">MTSRLICCLIPSGFPYFRKMTTLAGIPTCESFFSKKPEAPYEGRMMQRLSLVRENITKLAVDAIANAANSSLSGGGGVDGVIHRAAGNGLYEECKTLGGCPTGSAKITAGYNLPVKHVIHCVGPRDGNADSLRSCYETALKLCTENDIKSIAFPCIATGIYGFPNELAAEIALNTTWEYLKKHGDIERVIFCCFLEKDYKIYEELLSAMYNEENA</sequence>
<feature type="domain" description="Macro" evidence="1">
    <location>
        <begin position="36"/>
        <end position="210"/>
    </location>
</feature>
<dbReference type="SMART" id="SM00506">
    <property type="entry name" value="A1pp"/>
    <property type="match status" value="1"/>
</dbReference>
<dbReference type="InterPro" id="IPR043472">
    <property type="entry name" value="Macro_dom-like"/>
</dbReference>
<evidence type="ECO:0000259" key="1">
    <source>
        <dbReference type="PROSITE" id="PS51154"/>
    </source>
</evidence>
<dbReference type="SUPFAM" id="SSF52949">
    <property type="entry name" value="Macro domain-like"/>
    <property type="match status" value="1"/>
</dbReference>
<protein>
    <recommendedName>
        <fullName evidence="1">Macro domain-containing protein</fullName>
    </recommendedName>
</protein>
<dbReference type="PROSITE" id="PS51154">
    <property type="entry name" value="MACRO"/>
    <property type="match status" value="1"/>
</dbReference>
<dbReference type="Pfam" id="PF01661">
    <property type="entry name" value="Macro"/>
    <property type="match status" value="1"/>
</dbReference>
<organism evidence="2 3">
    <name type="scientific">Hymenolepis diminuta</name>
    <name type="common">Rat tapeworm</name>
    <dbReference type="NCBI Taxonomy" id="6216"/>
    <lineage>
        <taxon>Eukaryota</taxon>
        <taxon>Metazoa</taxon>
        <taxon>Spiralia</taxon>
        <taxon>Lophotrochozoa</taxon>
        <taxon>Platyhelminthes</taxon>
        <taxon>Cestoda</taxon>
        <taxon>Eucestoda</taxon>
        <taxon>Cyclophyllidea</taxon>
        <taxon>Hymenolepididae</taxon>
        <taxon>Hymenolepis</taxon>
    </lineage>
</organism>
<dbReference type="Proteomes" id="UP000321570">
    <property type="component" value="Unassembled WGS sequence"/>
</dbReference>
<reference evidence="2 3" key="1">
    <citation type="submission" date="2019-07" db="EMBL/GenBank/DDBJ databases">
        <authorList>
            <person name="Jastrzebski P J."/>
            <person name="Paukszto L."/>
            <person name="Jastrzebski P J."/>
        </authorList>
    </citation>
    <scope>NUCLEOTIDE SEQUENCE [LARGE SCALE GENOMIC DNA]</scope>
    <source>
        <strain evidence="2 3">WMS-il1</strain>
    </source>
</reference>
<dbReference type="AlphaFoldDB" id="A0A564XY22"/>
<name>A0A564XY22_HYMDI</name>
<accession>A0A564XY22</accession>
<dbReference type="CDD" id="cd02908">
    <property type="entry name" value="Macro_OAADPr_deacetylase"/>
    <property type="match status" value="1"/>
</dbReference>
<dbReference type="PANTHER" id="PTHR11106:SF27">
    <property type="entry name" value="MACRO DOMAIN-CONTAINING PROTEIN"/>
    <property type="match status" value="1"/>
</dbReference>
<proteinExistence type="predicted"/>
<dbReference type="EMBL" id="CABIJS010000011">
    <property type="protein sequence ID" value="VUZ39244.1"/>
    <property type="molecule type" value="Genomic_DNA"/>
</dbReference>